<protein>
    <recommendedName>
        <fullName evidence="2">GGDEF domain-containing protein</fullName>
    </recommendedName>
</protein>
<dbReference type="Gene3D" id="3.30.70.270">
    <property type="match status" value="1"/>
</dbReference>
<dbReference type="PANTHER" id="PTHR44757">
    <property type="entry name" value="DIGUANYLATE CYCLASE DGCP"/>
    <property type="match status" value="1"/>
</dbReference>
<dbReference type="InterPro" id="IPR052155">
    <property type="entry name" value="Biofilm_reg_signaling"/>
</dbReference>
<dbReference type="InterPro" id="IPR000160">
    <property type="entry name" value="GGDEF_dom"/>
</dbReference>
<dbReference type="InterPro" id="IPR043128">
    <property type="entry name" value="Rev_trsase/Diguanyl_cyclase"/>
</dbReference>
<dbReference type="CDD" id="cd01949">
    <property type="entry name" value="GGDEF"/>
    <property type="match status" value="1"/>
</dbReference>
<feature type="domain" description="GGDEF" evidence="2">
    <location>
        <begin position="94"/>
        <end position="230"/>
    </location>
</feature>
<dbReference type="PANTHER" id="PTHR44757:SF2">
    <property type="entry name" value="BIOFILM ARCHITECTURE MAINTENANCE PROTEIN MBAA"/>
    <property type="match status" value="1"/>
</dbReference>
<proteinExistence type="predicted"/>
<dbReference type="NCBIfam" id="TIGR00254">
    <property type="entry name" value="GGDEF"/>
    <property type="match status" value="1"/>
</dbReference>
<evidence type="ECO:0000313" key="3">
    <source>
        <dbReference type="EMBL" id="MPM44362.1"/>
    </source>
</evidence>
<dbReference type="InterPro" id="IPR029787">
    <property type="entry name" value="Nucleotide_cyclase"/>
</dbReference>
<organism evidence="3">
    <name type="scientific">bioreactor metagenome</name>
    <dbReference type="NCBI Taxonomy" id="1076179"/>
    <lineage>
        <taxon>unclassified sequences</taxon>
        <taxon>metagenomes</taxon>
        <taxon>ecological metagenomes</taxon>
    </lineage>
</organism>
<dbReference type="SMART" id="SM00267">
    <property type="entry name" value="GGDEF"/>
    <property type="match status" value="1"/>
</dbReference>
<name>A0A644ZU28_9ZZZZ</name>
<gene>
    <name evidence="3" type="ORF">SDC9_91040</name>
</gene>
<reference evidence="3" key="1">
    <citation type="submission" date="2019-08" db="EMBL/GenBank/DDBJ databases">
        <authorList>
            <person name="Kucharzyk K."/>
            <person name="Murdoch R.W."/>
            <person name="Higgins S."/>
            <person name="Loffler F."/>
        </authorList>
    </citation>
    <scope>NUCLEOTIDE SEQUENCE</scope>
</reference>
<dbReference type="PROSITE" id="PS50887">
    <property type="entry name" value="GGDEF"/>
    <property type="match status" value="1"/>
</dbReference>
<comment type="caution">
    <text evidence="3">The sequence shown here is derived from an EMBL/GenBank/DDBJ whole genome shotgun (WGS) entry which is preliminary data.</text>
</comment>
<keyword evidence="1" id="KW-0175">Coiled coil</keyword>
<dbReference type="EMBL" id="VSSQ01010445">
    <property type="protein sequence ID" value="MPM44362.1"/>
    <property type="molecule type" value="Genomic_DNA"/>
</dbReference>
<feature type="coiled-coil region" evidence="1">
    <location>
        <begin position="34"/>
        <end position="65"/>
    </location>
</feature>
<evidence type="ECO:0000259" key="2">
    <source>
        <dbReference type="PROSITE" id="PS50887"/>
    </source>
</evidence>
<sequence length="247" mass="28400">MKRLLRDLVSAFYISSGEIQMLDKETVQMNFEQIQMLNNRLVNTERILQRERSKLQVVNKELNNRLVKDALTGLVSRYQYRAEIEHTIASAPKEKGIFVFIDIDDFKKVNDTHGHQIGDMYLIEFADRLQGIPLEGSVKMRISGDEFGLFAHRITGDVTDEMARIWDLIKSHILFGPIKAEDSDIPLSVSAGMACYGEDTTDIYDLIEYADFAMYKAKRSGKNRYAVFGLEEYEKTKEEKNQALGRI</sequence>
<accession>A0A644ZU28</accession>
<evidence type="ECO:0000256" key="1">
    <source>
        <dbReference type="SAM" id="Coils"/>
    </source>
</evidence>
<dbReference type="SUPFAM" id="SSF55073">
    <property type="entry name" value="Nucleotide cyclase"/>
    <property type="match status" value="1"/>
</dbReference>
<dbReference type="AlphaFoldDB" id="A0A644ZU28"/>
<dbReference type="Pfam" id="PF00990">
    <property type="entry name" value="GGDEF"/>
    <property type="match status" value="1"/>
</dbReference>